<dbReference type="Proteomes" id="UP001189429">
    <property type="component" value="Unassembled WGS sequence"/>
</dbReference>
<feature type="compositionally biased region" description="Pro residues" evidence="1">
    <location>
        <begin position="1"/>
        <end position="11"/>
    </location>
</feature>
<protein>
    <submittedName>
        <fullName evidence="2">Uncharacterized protein</fullName>
    </submittedName>
</protein>
<organism evidence="2 3">
    <name type="scientific">Prorocentrum cordatum</name>
    <dbReference type="NCBI Taxonomy" id="2364126"/>
    <lineage>
        <taxon>Eukaryota</taxon>
        <taxon>Sar</taxon>
        <taxon>Alveolata</taxon>
        <taxon>Dinophyceae</taxon>
        <taxon>Prorocentrales</taxon>
        <taxon>Prorocentraceae</taxon>
        <taxon>Prorocentrum</taxon>
    </lineage>
</organism>
<evidence type="ECO:0000313" key="3">
    <source>
        <dbReference type="Proteomes" id="UP001189429"/>
    </source>
</evidence>
<evidence type="ECO:0000313" key="2">
    <source>
        <dbReference type="EMBL" id="CAK0878833.1"/>
    </source>
</evidence>
<accession>A0ABN9VYR7</accession>
<gene>
    <name evidence="2" type="ORF">PCOR1329_LOCUS62456</name>
</gene>
<feature type="non-terminal residue" evidence="2">
    <location>
        <position position="1"/>
    </location>
</feature>
<proteinExistence type="predicted"/>
<dbReference type="EMBL" id="CAUYUJ010017889">
    <property type="protein sequence ID" value="CAK0878833.1"/>
    <property type="molecule type" value="Genomic_DNA"/>
</dbReference>
<feature type="region of interest" description="Disordered" evidence="1">
    <location>
        <begin position="1"/>
        <end position="42"/>
    </location>
</feature>
<sequence length="214" mass="21806">EEAPSERPPQPSSSSRSPGRRVPPAPLALDEPGSPSGRAATASLAPALTTPLAVRKAFVAPVAASPSAGAMPRHQLLYSPKHVQLSPSSGASMASTMASATLLTSPMAIPLKGPLWPSSPVVASPRAPAPIPRDTLLQARTMVQRAEQGPPGLATCAPTPTTKACAARVPAARLDRDRAYTSRDGPGAKVVCARGGCPALSRSYLLSRGTAVDS</sequence>
<reference evidence="2" key="1">
    <citation type="submission" date="2023-10" db="EMBL/GenBank/DDBJ databases">
        <authorList>
            <person name="Chen Y."/>
            <person name="Shah S."/>
            <person name="Dougan E. K."/>
            <person name="Thang M."/>
            <person name="Chan C."/>
        </authorList>
    </citation>
    <scope>NUCLEOTIDE SEQUENCE [LARGE SCALE GENOMIC DNA]</scope>
</reference>
<name>A0ABN9VYR7_9DINO</name>
<comment type="caution">
    <text evidence="2">The sequence shown here is derived from an EMBL/GenBank/DDBJ whole genome shotgun (WGS) entry which is preliminary data.</text>
</comment>
<evidence type="ECO:0000256" key="1">
    <source>
        <dbReference type="SAM" id="MobiDB-lite"/>
    </source>
</evidence>
<keyword evidence="3" id="KW-1185">Reference proteome</keyword>